<dbReference type="GO" id="GO:0003677">
    <property type="term" value="F:DNA binding"/>
    <property type="evidence" value="ECO:0007669"/>
    <property type="project" value="InterPro"/>
</dbReference>
<evidence type="ECO:0000313" key="3">
    <source>
        <dbReference type="Proteomes" id="UP000326554"/>
    </source>
</evidence>
<dbReference type="AlphaFoldDB" id="A0A5J5GIP1"/>
<dbReference type="SUPFAM" id="SSF47413">
    <property type="entry name" value="lambda repressor-like DNA-binding domains"/>
    <property type="match status" value="1"/>
</dbReference>
<dbReference type="Proteomes" id="UP000326554">
    <property type="component" value="Unassembled WGS sequence"/>
</dbReference>
<dbReference type="InterPro" id="IPR001387">
    <property type="entry name" value="Cro/C1-type_HTH"/>
</dbReference>
<gene>
    <name evidence="2" type="ORF">F3S47_11380</name>
</gene>
<accession>A0A5J5GIP1</accession>
<comment type="caution">
    <text evidence="2">The sequence shown here is derived from an EMBL/GenBank/DDBJ whole genome shotgun (WGS) entry which is preliminary data.</text>
</comment>
<dbReference type="CDD" id="cd00093">
    <property type="entry name" value="HTH_XRE"/>
    <property type="match status" value="1"/>
</dbReference>
<proteinExistence type="predicted"/>
<dbReference type="SMART" id="SM00530">
    <property type="entry name" value="HTH_XRE"/>
    <property type="match status" value="1"/>
</dbReference>
<organism evidence="2 3">
    <name type="scientific">Histidinibacterium aquaticum</name>
    <dbReference type="NCBI Taxonomy" id="2613962"/>
    <lineage>
        <taxon>Bacteria</taxon>
        <taxon>Pseudomonadati</taxon>
        <taxon>Pseudomonadota</taxon>
        <taxon>Alphaproteobacteria</taxon>
        <taxon>Rhodobacterales</taxon>
        <taxon>Paracoccaceae</taxon>
        <taxon>Histidinibacterium</taxon>
    </lineage>
</organism>
<dbReference type="InterPro" id="IPR010982">
    <property type="entry name" value="Lambda_DNA-bd_dom_sf"/>
</dbReference>
<sequence length="196" mass="21100">MRRAESPGVWSSLVPSFAQLVACLVITVASAGTVWLSVHEPVSLPSSSLERQHKDAGPASSDQVGVYGQKGYKSICVKMAIDLGDPIAKRTAMSRTSIHPDLAGAMNPKAIGERLVLLRTAFGLRSSEVADLLGVDRAYYNRFEHGKRMVSDSVAVLLVDRFGVTLDWLILGRSNTLTVDLAEKLRAAMDEPPPVG</sequence>
<evidence type="ECO:0000313" key="2">
    <source>
        <dbReference type="EMBL" id="KAA9008101.1"/>
    </source>
</evidence>
<dbReference type="EMBL" id="VYQE01000003">
    <property type="protein sequence ID" value="KAA9008101.1"/>
    <property type="molecule type" value="Genomic_DNA"/>
</dbReference>
<keyword evidence="3" id="KW-1185">Reference proteome</keyword>
<protein>
    <submittedName>
        <fullName evidence="2">Helix-turn-helix transcriptional regulator</fullName>
    </submittedName>
</protein>
<dbReference type="PROSITE" id="PS50943">
    <property type="entry name" value="HTH_CROC1"/>
    <property type="match status" value="1"/>
</dbReference>
<dbReference type="Pfam" id="PF01381">
    <property type="entry name" value="HTH_3"/>
    <property type="match status" value="1"/>
</dbReference>
<evidence type="ECO:0000259" key="1">
    <source>
        <dbReference type="PROSITE" id="PS50943"/>
    </source>
</evidence>
<name>A0A5J5GIP1_9RHOB</name>
<dbReference type="Gene3D" id="1.10.260.40">
    <property type="entry name" value="lambda repressor-like DNA-binding domains"/>
    <property type="match status" value="1"/>
</dbReference>
<feature type="domain" description="HTH cro/C1-type" evidence="1">
    <location>
        <begin position="115"/>
        <end position="169"/>
    </location>
</feature>
<reference evidence="2 3" key="1">
    <citation type="submission" date="2019-09" db="EMBL/GenBank/DDBJ databases">
        <authorList>
            <person name="Park J.-S."/>
            <person name="Choi H.-J."/>
        </authorList>
    </citation>
    <scope>NUCLEOTIDE SEQUENCE [LARGE SCALE GENOMIC DNA]</scope>
    <source>
        <strain evidence="2 3">176SS1-4</strain>
    </source>
</reference>